<accession>A0A5R9GH85</accession>
<dbReference type="Proteomes" id="UP000309676">
    <property type="component" value="Unassembled WGS sequence"/>
</dbReference>
<evidence type="ECO:0000313" key="2">
    <source>
        <dbReference type="EMBL" id="TLS52724.1"/>
    </source>
</evidence>
<feature type="transmembrane region" description="Helical" evidence="1">
    <location>
        <begin position="325"/>
        <end position="348"/>
    </location>
</feature>
<feature type="transmembrane region" description="Helical" evidence="1">
    <location>
        <begin position="77"/>
        <end position="99"/>
    </location>
</feature>
<keyword evidence="3" id="KW-1185">Reference proteome</keyword>
<feature type="transmembrane region" description="Helical" evidence="1">
    <location>
        <begin position="224"/>
        <end position="243"/>
    </location>
</feature>
<feature type="transmembrane region" description="Helical" evidence="1">
    <location>
        <begin position="395"/>
        <end position="416"/>
    </location>
</feature>
<sequence length="439" mass="49023">MLRIVRFYLPLTASALLASLTHVIINGVLARSPNPDLTISGYAVALSLSFILEQAIAPLRQTSAKYVRDRHTFRQMIRMIAVILSFIAFFNVLIAWTPLGTYFFRYVYGADVNLLDSTVHAYQILMFVNVFSAARSLYQGIIIQQLQTRWMTIGIVIRLLTMAVLSWIMVEQGWTDDSRYGALLFLTGMAIETIIACWEGQTLASRLPEKLPEQPVRHWKPDIFPFYMPLLYGSLVSIVVGPATQTAMNHSVQPVLAIAAFAVASNLTGLISGLATFLHQAVLSFHEEEPRRVKQLTASVSIVSVLIQGFLAWTPPGHFILERGLHLEGALLHATLLILNALLVRTALFPWIDYVNGRAMLHGVSKSIAYSKIGSVIVMLSLLYTLVVLRPEWNGIIPAIAGSVVTGFELAMNLYLYRNAVRRKGGDRSRVHVHRQKRI</sequence>
<feature type="transmembrane region" description="Helical" evidence="1">
    <location>
        <begin position="182"/>
        <end position="204"/>
    </location>
</feature>
<feature type="transmembrane region" description="Helical" evidence="1">
    <location>
        <begin position="37"/>
        <end position="56"/>
    </location>
</feature>
<feature type="transmembrane region" description="Helical" evidence="1">
    <location>
        <begin position="119"/>
        <end position="138"/>
    </location>
</feature>
<dbReference type="RefSeq" id="WP_138193715.1">
    <property type="nucleotide sequence ID" value="NZ_VCIW01000004.1"/>
</dbReference>
<protein>
    <recommendedName>
        <fullName evidence="4">Multi antimicrobial extrusion protein MatE</fullName>
    </recommendedName>
</protein>
<keyword evidence="1" id="KW-0812">Transmembrane</keyword>
<evidence type="ECO:0000313" key="3">
    <source>
        <dbReference type="Proteomes" id="UP000309676"/>
    </source>
</evidence>
<gene>
    <name evidence="2" type="ORF">FE782_08835</name>
</gene>
<reference evidence="2 3" key="1">
    <citation type="submission" date="2019-05" db="EMBL/GenBank/DDBJ databases">
        <authorList>
            <person name="Narsing Rao M.P."/>
            <person name="Li W.J."/>
        </authorList>
    </citation>
    <scope>NUCLEOTIDE SEQUENCE [LARGE SCALE GENOMIC DNA]</scope>
    <source>
        <strain evidence="2 3">SYSU_K30003</strain>
    </source>
</reference>
<organism evidence="2 3">
    <name type="scientific">Paenibacillus antri</name>
    <dbReference type="NCBI Taxonomy" id="2582848"/>
    <lineage>
        <taxon>Bacteria</taxon>
        <taxon>Bacillati</taxon>
        <taxon>Bacillota</taxon>
        <taxon>Bacilli</taxon>
        <taxon>Bacillales</taxon>
        <taxon>Paenibacillaceae</taxon>
        <taxon>Paenibacillus</taxon>
    </lineage>
</organism>
<dbReference type="EMBL" id="VCIW01000004">
    <property type="protein sequence ID" value="TLS52724.1"/>
    <property type="molecule type" value="Genomic_DNA"/>
</dbReference>
<evidence type="ECO:0000256" key="1">
    <source>
        <dbReference type="SAM" id="Phobius"/>
    </source>
</evidence>
<proteinExistence type="predicted"/>
<keyword evidence="1" id="KW-1133">Transmembrane helix</keyword>
<evidence type="ECO:0008006" key="4">
    <source>
        <dbReference type="Google" id="ProtNLM"/>
    </source>
</evidence>
<comment type="caution">
    <text evidence="2">The sequence shown here is derived from an EMBL/GenBank/DDBJ whole genome shotgun (WGS) entry which is preliminary data.</text>
</comment>
<feature type="transmembrane region" description="Helical" evidence="1">
    <location>
        <begin position="7"/>
        <end position="25"/>
    </location>
</feature>
<feature type="transmembrane region" description="Helical" evidence="1">
    <location>
        <begin position="255"/>
        <end position="275"/>
    </location>
</feature>
<feature type="transmembrane region" description="Helical" evidence="1">
    <location>
        <begin position="296"/>
        <end position="313"/>
    </location>
</feature>
<keyword evidence="1" id="KW-0472">Membrane</keyword>
<dbReference type="AlphaFoldDB" id="A0A5R9GH85"/>
<feature type="transmembrane region" description="Helical" evidence="1">
    <location>
        <begin position="150"/>
        <end position="170"/>
    </location>
</feature>
<dbReference type="OrthoDB" id="2768901at2"/>
<name>A0A5R9GH85_9BACL</name>
<feature type="transmembrane region" description="Helical" evidence="1">
    <location>
        <begin position="369"/>
        <end position="389"/>
    </location>
</feature>